<evidence type="ECO:0000313" key="4">
    <source>
        <dbReference type="Proteomes" id="UP000007148"/>
    </source>
</evidence>
<dbReference type="GO" id="GO:0005829">
    <property type="term" value="C:cytosol"/>
    <property type="evidence" value="ECO:0007669"/>
    <property type="project" value="TreeGrafter"/>
</dbReference>
<reference evidence="3 4" key="1">
    <citation type="journal article" date="2011" name="PLoS Pathog.">
        <title>Endophytic Life Strategies Decoded by Genome and Transcriptome Analyses of the Mutualistic Root Symbiont Piriformospora indica.</title>
        <authorList>
            <person name="Zuccaro A."/>
            <person name="Lahrmann U."/>
            <person name="Guldener U."/>
            <person name="Langen G."/>
            <person name="Pfiffi S."/>
            <person name="Biedenkopf D."/>
            <person name="Wong P."/>
            <person name="Samans B."/>
            <person name="Grimm C."/>
            <person name="Basiewicz M."/>
            <person name="Murat C."/>
            <person name="Martin F."/>
            <person name="Kogel K.H."/>
        </authorList>
    </citation>
    <scope>NUCLEOTIDE SEQUENCE [LARGE SCALE GENOMIC DNA]</scope>
    <source>
        <strain evidence="3 4">DSM 11827</strain>
    </source>
</reference>
<dbReference type="AlphaFoldDB" id="G4TA77"/>
<dbReference type="PANTHER" id="PTHR10219:SF25">
    <property type="entry name" value="PLECKSTRIN HOMOLOGY DOMAIN-CONTAINING FAMILY A MEMBER 8"/>
    <property type="match status" value="1"/>
</dbReference>
<accession>G4TA77</accession>
<dbReference type="InParanoid" id="G4TA77"/>
<dbReference type="GO" id="GO:1902388">
    <property type="term" value="F:ceramide 1-phosphate transfer activity"/>
    <property type="evidence" value="ECO:0007669"/>
    <property type="project" value="TreeGrafter"/>
</dbReference>
<dbReference type="OrthoDB" id="205255at2759"/>
<dbReference type="Proteomes" id="UP000007148">
    <property type="component" value="Unassembled WGS sequence"/>
</dbReference>
<dbReference type="PANTHER" id="PTHR10219">
    <property type="entry name" value="GLYCOLIPID TRANSFER PROTEIN-RELATED"/>
    <property type="match status" value="1"/>
</dbReference>
<protein>
    <submittedName>
        <fullName evidence="3">Probable het-c2 protein</fullName>
    </submittedName>
</protein>
<gene>
    <name evidence="3" type="ORF">PIIN_02081</name>
</gene>
<name>G4TA77_SERID</name>
<proteinExistence type="predicted"/>
<keyword evidence="1" id="KW-0813">Transport</keyword>
<dbReference type="eggNOG" id="KOG3221">
    <property type="taxonomic scope" value="Eukaryota"/>
</dbReference>
<feature type="domain" description="Glycolipid transfer protein" evidence="2">
    <location>
        <begin position="21"/>
        <end position="172"/>
    </location>
</feature>
<keyword evidence="4" id="KW-1185">Reference proteome</keyword>
<dbReference type="STRING" id="1109443.G4TA77"/>
<dbReference type="Gene3D" id="1.10.3520.10">
    <property type="entry name" value="Glycolipid transfer protein"/>
    <property type="match status" value="1"/>
</dbReference>
<dbReference type="EMBL" id="CAFZ01000028">
    <property type="protein sequence ID" value="CCA68215.1"/>
    <property type="molecule type" value="Genomic_DNA"/>
</dbReference>
<dbReference type="GO" id="GO:1902387">
    <property type="term" value="F:ceramide 1-phosphate binding"/>
    <property type="evidence" value="ECO:0007669"/>
    <property type="project" value="TreeGrafter"/>
</dbReference>
<dbReference type="InterPro" id="IPR036497">
    <property type="entry name" value="GLTP_sf"/>
</dbReference>
<dbReference type="Pfam" id="PF08718">
    <property type="entry name" value="GLTP"/>
    <property type="match status" value="1"/>
</dbReference>
<evidence type="ECO:0000256" key="1">
    <source>
        <dbReference type="ARBA" id="ARBA00022448"/>
    </source>
</evidence>
<dbReference type="InterPro" id="IPR014830">
    <property type="entry name" value="Glycolipid_transfer_prot_dom"/>
</dbReference>
<comment type="caution">
    <text evidence="3">The sequence shown here is derived from an EMBL/GenBank/DDBJ whole genome shotgun (WGS) entry which is preliminary data.</text>
</comment>
<dbReference type="SUPFAM" id="SSF110004">
    <property type="entry name" value="Glycolipid transfer protein, GLTP"/>
    <property type="match status" value="1"/>
</dbReference>
<dbReference type="FunFam" id="1.10.3520.10:FF:000001">
    <property type="entry name" value="Pleckstrin domain-containing family A member 8"/>
    <property type="match status" value="1"/>
</dbReference>
<organism evidence="3 4">
    <name type="scientific">Serendipita indica (strain DSM 11827)</name>
    <name type="common">Root endophyte fungus</name>
    <name type="synonym">Piriformospora indica</name>
    <dbReference type="NCBI Taxonomy" id="1109443"/>
    <lineage>
        <taxon>Eukaryota</taxon>
        <taxon>Fungi</taxon>
        <taxon>Dikarya</taxon>
        <taxon>Basidiomycota</taxon>
        <taxon>Agaricomycotina</taxon>
        <taxon>Agaricomycetes</taxon>
        <taxon>Sebacinales</taxon>
        <taxon>Serendipitaceae</taxon>
        <taxon>Serendipita</taxon>
    </lineage>
</organism>
<evidence type="ECO:0000313" key="3">
    <source>
        <dbReference type="EMBL" id="CCA68215.1"/>
    </source>
</evidence>
<dbReference type="GO" id="GO:0016020">
    <property type="term" value="C:membrane"/>
    <property type="evidence" value="ECO:0007669"/>
    <property type="project" value="TreeGrafter"/>
</dbReference>
<evidence type="ECO:0000259" key="2">
    <source>
        <dbReference type="Pfam" id="PF08718"/>
    </source>
</evidence>
<sequence>MTTYFDTLSKSFADVQLEPGVNTAEFLEASRGLVKMFAIRRRSPLVDCSVDLLGSGPFSLVQSDINGNINKIQTRLTADPVNSATLEGMLAAEAKGSDKTATQGLLWLLRGLEFTLVGLQSSLANPNEELSKSFTTSYGKTLSNFHNFLARGAFKVAMAACPARATFYKKLAKPSDDLPEAASQEKVQEQGEKWLNGLEVIIKRMKALYAEHDYGKGL</sequence>
<dbReference type="HOGENOM" id="CLU_079400_0_0_1"/>
<dbReference type="OMA" id="EMHGAEW"/>